<evidence type="ECO:0000256" key="6">
    <source>
        <dbReference type="SAM" id="MobiDB-lite"/>
    </source>
</evidence>
<dbReference type="PANTHER" id="PTHR31566:SF0">
    <property type="entry name" value="CYTOCHROME C BIOGENESIS PROTEIN CCS1, CHLOROPLASTIC"/>
    <property type="match status" value="1"/>
</dbReference>
<feature type="region of interest" description="Disordered" evidence="6">
    <location>
        <begin position="1"/>
        <end position="33"/>
    </location>
</feature>
<evidence type="ECO:0000256" key="7">
    <source>
        <dbReference type="SAM" id="Phobius"/>
    </source>
</evidence>
<gene>
    <name evidence="9" type="ORF">A4R35_17170</name>
</gene>
<dbReference type="PANTHER" id="PTHR31566">
    <property type="entry name" value="CYTOCHROME C BIOGENESIS PROTEIN CCS1, CHLOROPLASTIC"/>
    <property type="match status" value="1"/>
</dbReference>
<proteinExistence type="predicted"/>
<feature type="transmembrane region" description="Helical" evidence="7">
    <location>
        <begin position="221"/>
        <end position="242"/>
    </location>
</feature>
<dbReference type="AlphaFoldDB" id="A0A328VNL5"/>
<evidence type="ECO:0000259" key="8">
    <source>
        <dbReference type="Pfam" id="PF05140"/>
    </source>
</evidence>
<feature type="compositionally biased region" description="Basic residues" evidence="6">
    <location>
        <begin position="13"/>
        <end position="27"/>
    </location>
</feature>
<dbReference type="GO" id="GO:0017004">
    <property type="term" value="P:cytochrome complex assembly"/>
    <property type="evidence" value="ECO:0007669"/>
    <property type="project" value="UniProtKB-KW"/>
</dbReference>
<dbReference type="Pfam" id="PF05140">
    <property type="entry name" value="ResB"/>
    <property type="match status" value="1"/>
</dbReference>
<reference evidence="9 10" key="1">
    <citation type="submission" date="2016-08" db="EMBL/GenBank/DDBJ databases">
        <title>Analysis of Carbohydrate Active Enzymes in Thermogemmatispora T81 Reveals Carbohydrate Degradation Ability.</title>
        <authorList>
            <person name="Tomazini A."/>
            <person name="Lal S."/>
            <person name="Stott M."/>
            <person name="Henrissat B."/>
            <person name="Polikarpov I."/>
            <person name="Sparling R."/>
            <person name="Levin D.B."/>
        </authorList>
    </citation>
    <scope>NUCLEOTIDE SEQUENCE [LARGE SCALE GENOMIC DNA]</scope>
    <source>
        <strain evidence="9 10">T81</strain>
    </source>
</reference>
<name>A0A328VNL5_9CHLR</name>
<sequence>MATLLKQPQRGAASRRTRPSSNKKRPAAPRLSPGQRLKKRLAYAMKHPLDALWGWLSSVRTAIFLIVCIIVVCILGIYFPQAPGEVLNDPTAYQAWLQQNALPQYGSLTPIYDWLHFFTIFSSWYFMLLLGILALSIVVCTLNRAPAIWQNFAHPLIRRSDRFYQNALERASFSHPEAVAWTSAALRRRGYRVRSESDSVDNCEVTYLYANKNTWATLSTFVFHASLVALLLAGMISQWHGFPLNSPARRILPAPIISLSDALAGFSFDQALPTGESAVVYPRGTPHNISFRVNHFTARFDPQTGQPIDYVTDLSVYRDGELVAHSDHLRVNDPLTYDGITFHQSSLVASAVITITDAQGNVLYHDAVILDSSSTLPSGNGVVDYARGIPIGGTNYTMGVFFIHADGQHLSQIAHPVLLIAIGTPGTSNNEDKALLRLSPGQSGKSVDGQWTIRLDAASDATVLLVTRDAGSPLVWPIAVVLVLSLCITFYFPQRRIWLRIRGDQVEMAALREHFTNIRTDLLGIAREARASAARQEQGERAPEETRPSHALSSKQ</sequence>
<evidence type="ECO:0000256" key="3">
    <source>
        <dbReference type="ARBA" id="ARBA00022748"/>
    </source>
</evidence>
<accession>A0A328VNL5</accession>
<evidence type="ECO:0000256" key="5">
    <source>
        <dbReference type="ARBA" id="ARBA00023136"/>
    </source>
</evidence>
<keyword evidence="2 7" id="KW-0812">Transmembrane</keyword>
<keyword evidence="10" id="KW-1185">Reference proteome</keyword>
<evidence type="ECO:0000313" key="9">
    <source>
        <dbReference type="EMBL" id="RAQ97273.1"/>
    </source>
</evidence>
<keyword evidence="3" id="KW-0201">Cytochrome c-type biogenesis</keyword>
<feature type="domain" description="ResB-like" evidence="8">
    <location>
        <begin position="59"/>
        <end position="512"/>
    </location>
</feature>
<dbReference type="OrthoDB" id="9770923at2"/>
<dbReference type="InterPro" id="IPR023494">
    <property type="entry name" value="Cyt_c_bgen_Ccs1/CcsB/ResB"/>
</dbReference>
<evidence type="ECO:0000256" key="2">
    <source>
        <dbReference type="ARBA" id="ARBA00022692"/>
    </source>
</evidence>
<keyword evidence="5 7" id="KW-0472">Membrane</keyword>
<feature type="compositionally biased region" description="Basic and acidic residues" evidence="6">
    <location>
        <begin position="537"/>
        <end position="548"/>
    </location>
</feature>
<dbReference type="Proteomes" id="UP000248706">
    <property type="component" value="Unassembled WGS sequence"/>
</dbReference>
<evidence type="ECO:0000313" key="10">
    <source>
        <dbReference type="Proteomes" id="UP000248706"/>
    </source>
</evidence>
<comment type="subcellular location">
    <subcellularLocation>
        <location evidence="1">Membrane</location>
        <topology evidence="1">Multi-pass membrane protein</topology>
    </subcellularLocation>
</comment>
<feature type="transmembrane region" description="Helical" evidence="7">
    <location>
        <begin position="474"/>
        <end position="492"/>
    </location>
</feature>
<keyword evidence="4 7" id="KW-1133">Transmembrane helix</keyword>
<feature type="transmembrane region" description="Helical" evidence="7">
    <location>
        <begin position="62"/>
        <end position="79"/>
    </location>
</feature>
<protein>
    <recommendedName>
        <fullName evidence="8">ResB-like domain-containing protein</fullName>
    </recommendedName>
</protein>
<feature type="transmembrane region" description="Helical" evidence="7">
    <location>
        <begin position="114"/>
        <end position="142"/>
    </location>
</feature>
<dbReference type="GO" id="GO:0016020">
    <property type="term" value="C:membrane"/>
    <property type="evidence" value="ECO:0007669"/>
    <property type="project" value="UniProtKB-SubCell"/>
</dbReference>
<dbReference type="RefSeq" id="WP_112431527.1">
    <property type="nucleotide sequence ID" value="NZ_MCIF01000002.1"/>
</dbReference>
<organism evidence="9 10">
    <name type="scientific">Thermogemmatispora tikiterensis</name>
    <dbReference type="NCBI Taxonomy" id="1825093"/>
    <lineage>
        <taxon>Bacteria</taxon>
        <taxon>Bacillati</taxon>
        <taxon>Chloroflexota</taxon>
        <taxon>Ktedonobacteria</taxon>
        <taxon>Thermogemmatisporales</taxon>
        <taxon>Thermogemmatisporaceae</taxon>
        <taxon>Thermogemmatispora</taxon>
    </lineage>
</organism>
<dbReference type="EMBL" id="MCIF01000002">
    <property type="protein sequence ID" value="RAQ97273.1"/>
    <property type="molecule type" value="Genomic_DNA"/>
</dbReference>
<comment type="caution">
    <text evidence="9">The sequence shown here is derived from an EMBL/GenBank/DDBJ whole genome shotgun (WGS) entry which is preliminary data.</text>
</comment>
<feature type="region of interest" description="Disordered" evidence="6">
    <location>
        <begin position="530"/>
        <end position="556"/>
    </location>
</feature>
<evidence type="ECO:0000256" key="4">
    <source>
        <dbReference type="ARBA" id="ARBA00022989"/>
    </source>
</evidence>
<dbReference type="InterPro" id="IPR007816">
    <property type="entry name" value="ResB-like_domain"/>
</dbReference>
<evidence type="ECO:0000256" key="1">
    <source>
        <dbReference type="ARBA" id="ARBA00004141"/>
    </source>
</evidence>